<evidence type="ECO:0000256" key="6">
    <source>
        <dbReference type="ARBA" id="ARBA00023014"/>
    </source>
</evidence>
<dbReference type="GO" id="GO:0046872">
    <property type="term" value="F:metal ion binding"/>
    <property type="evidence" value="ECO:0007669"/>
    <property type="project" value="UniProtKB-KW"/>
</dbReference>
<evidence type="ECO:0000313" key="12">
    <source>
        <dbReference type="EMBL" id="SDJ15557.1"/>
    </source>
</evidence>
<evidence type="ECO:0000259" key="11">
    <source>
        <dbReference type="Pfam" id="PF00694"/>
    </source>
</evidence>
<organism evidence="12 13">
    <name type="scientific">Paraburkholderia steynii</name>
    <dbReference type="NCBI Taxonomy" id="1245441"/>
    <lineage>
        <taxon>Bacteria</taxon>
        <taxon>Pseudomonadati</taxon>
        <taxon>Pseudomonadota</taxon>
        <taxon>Betaproteobacteria</taxon>
        <taxon>Burkholderiales</taxon>
        <taxon>Burkholderiaceae</taxon>
        <taxon>Paraburkholderia</taxon>
    </lineage>
</organism>
<dbReference type="SUPFAM" id="SSF53732">
    <property type="entry name" value="Aconitase iron-sulfur domain"/>
    <property type="match status" value="1"/>
</dbReference>
<dbReference type="GO" id="GO:0051539">
    <property type="term" value="F:4 iron, 4 sulfur cluster binding"/>
    <property type="evidence" value="ECO:0007669"/>
    <property type="project" value="UniProtKB-KW"/>
</dbReference>
<keyword evidence="9" id="KW-0004">4Fe-4S</keyword>
<comment type="similarity">
    <text evidence="2 9">Belongs to the aconitase/IPM isomerase family.</text>
</comment>
<evidence type="ECO:0000256" key="3">
    <source>
        <dbReference type="ARBA" id="ARBA00012926"/>
    </source>
</evidence>
<proteinExistence type="inferred from homology"/>
<dbReference type="Pfam" id="PF00694">
    <property type="entry name" value="Aconitase_C"/>
    <property type="match status" value="1"/>
</dbReference>
<keyword evidence="13" id="KW-1185">Reference proteome</keyword>
<gene>
    <name evidence="12" type="ORF">SAMN04487926_13547</name>
</gene>
<evidence type="ECO:0000256" key="2">
    <source>
        <dbReference type="ARBA" id="ARBA00007185"/>
    </source>
</evidence>
<dbReference type="Gene3D" id="3.20.19.10">
    <property type="entry name" value="Aconitase, domain 4"/>
    <property type="match status" value="1"/>
</dbReference>
<comment type="catalytic activity">
    <reaction evidence="8 9">
        <text>citrate = D-threo-isocitrate</text>
        <dbReference type="Rhea" id="RHEA:10336"/>
        <dbReference type="ChEBI" id="CHEBI:15562"/>
        <dbReference type="ChEBI" id="CHEBI:16947"/>
        <dbReference type="EC" id="4.2.1.3"/>
    </reaction>
</comment>
<keyword evidence="6 9" id="KW-0411">Iron-sulfur</keyword>
<evidence type="ECO:0000256" key="1">
    <source>
        <dbReference type="ARBA" id="ARBA00001966"/>
    </source>
</evidence>
<dbReference type="Proteomes" id="UP000198900">
    <property type="component" value="Unassembled WGS sequence"/>
</dbReference>
<feature type="domain" description="Aconitase A/isopropylmalate dehydratase small subunit swivel" evidence="11">
    <location>
        <begin position="660"/>
        <end position="786"/>
    </location>
</feature>
<evidence type="ECO:0000313" key="13">
    <source>
        <dbReference type="Proteomes" id="UP000198900"/>
    </source>
</evidence>
<dbReference type="InterPro" id="IPR036008">
    <property type="entry name" value="Aconitase_4Fe-4S_dom"/>
</dbReference>
<dbReference type="EMBL" id="FNDI01000035">
    <property type="protein sequence ID" value="SDJ15557.1"/>
    <property type="molecule type" value="Genomic_DNA"/>
</dbReference>
<feature type="domain" description="Aconitase/3-isopropylmalate dehydratase large subunit alpha/beta/alpha" evidence="10">
    <location>
        <begin position="59"/>
        <end position="534"/>
    </location>
</feature>
<dbReference type="InterPro" id="IPR000573">
    <property type="entry name" value="AconitaseA/IPMdHydase_ssu_swvl"/>
</dbReference>
<dbReference type="Pfam" id="PF00330">
    <property type="entry name" value="Aconitase"/>
    <property type="match status" value="1"/>
</dbReference>
<evidence type="ECO:0000259" key="10">
    <source>
        <dbReference type="Pfam" id="PF00330"/>
    </source>
</evidence>
<keyword evidence="5 9" id="KW-0408">Iron</keyword>
<dbReference type="AlphaFoldDB" id="A0A7Z7FLP5"/>
<evidence type="ECO:0000256" key="7">
    <source>
        <dbReference type="ARBA" id="ARBA00023239"/>
    </source>
</evidence>
<keyword evidence="4" id="KW-0479">Metal-binding</keyword>
<dbReference type="FunFam" id="3.20.19.10:FF:000001">
    <property type="entry name" value="Aconitate hydratase"/>
    <property type="match status" value="1"/>
</dbReference>
<accession>A0A7Z7FLP5</accession>
<name>A0A7Z7FLP5_9BURK</name>
<evidence type="ECO:0000256" key="5">
    <source>
        <dbReference type="ARBA" id="ARBA00023004"/>
    </source>
</evidence>
<dbReference type="NCBIfam" id="TIGR01341">
    <property type="entry name" value="aconitase_1"/>
    <property type="match status" value="1"/>
</dbReference>
<evidence type="ECO:0000256" key="4">
    <source>
        <dbReference type="ARBA" id="ARBA00022723"/>
    </source>
</evidence>
<dbReference type="PRINTS" id="PR00415">
    <property type="entry name" value="ACONITASE"/>
</dbReference>
<evidence type="ECO:0000256" key="9">
    <source>
        <dbReference type="RuleBase" id="RU361275"/>
    </source>
</evidence>
<comment type="function">
    <text evidence="9">Catalyzes the isomerization of citrate to isocitrate via cis-aconitate.</text>
</comment>
<keyword evidence="7 9" id="KW-0456">Lyase</keyword>
<comment type="cofactor">
    <cofactor evidence="1">
        <name>[4Fe-4S] cluster</name>
        <dbReference type="ChEBI" id="CHEBI:49883"/>
    </cofactor>
</comment>
<dbReference type="PANTHER" id="PTHR11670">
    <property type="entry name" value="ACONITASE/IRON-RESPONSIVE ELEMENT FAMILY MEMBER"/>
    <property type="match status" value="1"/>
</dbReference>
<dbReference type="Gene3D" id="6.10.190.10">
    <property type="match status" value="1"/>
</dbReference>
<dbReference type="InterPro" id="IPR001030">
    <property type="entry name" value="Acoase/IPM_deHydtase_lsu_aba"/>
</dbReference>
<dbReference type="InterPro" id="IPR015928">
    <property type="entry name" value="Aconitase/3IPM_dehydase_swvl"/>
</dbReference>
<comment type="caution">
    <text evidence="12">The sequence shown here is derived from an EMBL/GenBank/DDBJ whole genome shotgun (WGS) entry which is preliminary data.</text>
</comment>
<dbReference type="EC" id="4.2.1.3" evidence="3 9"/>
<reference evidence="12" key="1">
    <citation type="submission" date="2016-10" db="EMBL/GenBank/DDBJ databases">
        <authorList>
            <person name="Varghese N."/>
            <person name="Submissions S."/>
        </authorList>
    </citation>
    <scope>NUCLEOTIDE SEQUENCE [LARGE SCALE GENOMIC DNA]</scope>
    <source>
        <strain evidence="12">YR281</strain>
    </source>
</reference>
<protein>
    <recommendedName>
        <fullName evidence="3 9">Aconitate hydratase</fullName>
        <shortName evidence="9">Aconitase</shortName>
        <ecNumber evidence="3 9">4.2.1.3</ecNumber>
    </recommendedName>
</protein>
<dbReference type="Gene3D" id="3.30.499.10">
    <property type="entry name" value="Aconitase, domain 3"/>
    <property type="match status" value="2"/>
</dbReference>
<sequence length="863" mass="93344">MPRNLPGHTLTFVNVRDAIDAALFEKMPFSVRVFAENIVRKQPTAEAGTYLQALAERRHDVDLPYYPARVVLQDLLGTPALVDLAGMRDAVAEAGGDPTAINPVVPTHLVVDHSLNVEVAGTDPDAMTKNMAIEKSKNAERFEFLAWCKQAFTNLDVLMPGNGILHQVNIEHLSPVIQVKDGIAFPDTLVGTDSHTTMINALGVLGWGVGGIEAESVMLGRAVWLRLPTIVGVELKGFRQPGITATDLVLAITEFLRKQKVVGTIIEFYGEGARAMTLSDRATISNMAPEFGATAALFAIDQKTLDFLRLTGRTEAQIALTEAYAKAQGLWADDFAHAEYDRVLSFDLSGVGRALAGPANPHDRVPLSSLVSKGIARPQAATAAELQNSVSGNLKDGAVVIAAITSCTNTSNPRNMIAAGLVARKAVELGLERKPWVKTSLAPGSKPVESYLRAANLMDPLEALGFGIIGFGCTSCNGMSGPLPKEIETEIVDRDIHAVAVLSGNRNFNGRIHPRVKEAFLASPPLVVAYAIAGTIHIDIEEGVLGTDKSGTPVYLNDLWPSDEEIDALLKESVRGDQYLKIYTEMFRKSELGEGQEAVPARFPWREDSNYIRRPPYWQSSLTNAARFTDMRAIGVFGDNVTTDDLSPSGAILPESAAGEYLIQHGVEPAEFNSYGTRRGDHLVAIRATFANNRLHNEMAGGKEGSLTRMEPEGTIMRLFDAAELYVSRGQELIVIAGKNYGSGSSRDWAAKGVRLIGVRAVVCENFERIHRSNLVGMGVLPLEFVEGYDRATLALDGSEVYAVEGVEEKVAPGTTLTLRITRKNGESVSVPVKCRIDTEEEAEIFNAGGLLPRISSEMYEAA</sequence>
<dbReference type="InterPro" id="IPR006249">
    <property type="entry name" value="Aconitase/IRP2"/>
</dbReference>
<dbReference type="NCBIfam" id="NF006757">
    <property type="entry name" value="PRK09277.1"/>
    <property type="match status" value="1"/>
</dbReference>
<dbReference type="RefSeq" id="WP_091788793.1">
    <property type="nucleotide sequence ID" value="NZ_FNDI01000035.1"/>
</dbReference>
<dbReference type="GO" id="GO:0003994">
    <property type="term" value="F:aconitate hydratase activity"/>
    <property type="evidence" value="ECO:0007669"/>
    <property type="project" value="UniProtKB-EC"/>
</dbReference>
<dbReference type="SUPFAM" id="SSF52016">
    <property type="entry name" value="LeuD/IlvD-like"/>
    <property type="match status" value="1"/>
</dbReference>
<dbReference type="NCBIfam" id="NF009520">
    <property type="entry name" value="PRK12881.1"/>
    <property type="match status" value="1"/>
</dbReference>
<evidence type="ECO:0000256" key="8">
    <source>
        <dbReference type="ARBA" id="ARBA00023501"/>
    </source>
</evidence>
<dbReference type="InterPro" id="IPR015931">
    <property type="entry name" value="Acnase/IPM_dHydase_lsu_aba_1/3"/>
</dbReference>